<dbReference type="EMBL" id="CT868056">
    <property type="protein sequence ID" value="CAK68042.1"/>
    <property type="molecule type" value="Genomic_DNA"/>
</dbReference>
<evidence type="ECO:0000313" key="3">
    <source>
        <dbReference type="Proteomes" id="UP000000600"/>
    </source>
</evidence>
<reference evidence="2 3" key="1">
    <citation type="journal article" date="2006" name="Nature">
        <title>Global trends of whole-genome duplications revealed by the ciliate Paramecium tetraurelia.</title>
        <authorList>
            <consortium name="Genoscope"/>
            <person name="Aury J.-M."/>
            <person name="Jaillon O."/>
            <person name="Duret L."/>
            <person name="Noel B."/>
            <person name="Jubin C."/>
            <person name="Porcel B.M."/>
            <person name="Segurens B."/>
            <person name="Daubin V."/>
            <person name="Anthouard V."/>
            <person name="Aiach N."/>
            <person name="Arnaiz O."/>
            <person name="Billaut A."/>
            <person name="Beisson J."/>
            <person name="Blanc I."/>
            <person name="Bouhouche K."/>
            <person name="Camara F."/>
            <person name="Duharcourt S."/>
            <person name="Guigo R."/>
            <person name="Gogendeau D."/>
            <person name="Katinka M."/>
            <person name="Keller A.-M."/>
            <person name="Kissmehl R."/>
            <person name="Klotz C."/>
            <person name="Koll F."/>
            <person name="Le Moue A."/>
            <person name="Lepere C."/>
            <person name="Malinsky S."/>
            <person name="Nowacki M."/>
            <person name="Nowak J.K."/>
            <person name="Plattner H."/>
            <person name="Poulain J."/>
            <person name="Ruiz F."/>
            <person name="Serrano V."/>
            <person name="Zagulski M."/>
            <person name="Dessen P."/>
            <person name="Betermier M."/>
            <person name="Weissenbach J."/>
            <person name="Scarpelli C."/>
            <person name="Schachter V."/>
            <person name="Sperling L."/>
            <person name="Meyer E."/>
            <person name="Cohen J."/>
            <person name="Wincker P."/>
        </authorList>
    </citation>
    <scope>NUCLEOTIDE SEQUENCE [LARGE SCALE GENOMIC DNA]</scope>
    <source>
        <strain evidence="2 3">Stock d4-2</strain>
    </source>
</reference>
<dbReference type="Proteomes" id="UP000000600">
    <property type="component" value="Unassembled WGS sequence"/>
</dbReference>
<dbReference type="OMA" id="TEESMEC"/>
<feature type="region of interest" description="Disordered" evidence="1">
    <location>
        <begin position="101"/>
        <end position="120"/>
    </location>
</feature>
<dbReference type="Pfam" id="PF14536">
    <property type="entry name" value="DUF4441"/>
    <property type="match status" value="1"/>
</dbReference>
<dbReference type="RefSeq" id="XP_001435439.1">
    <property type="nucleotide sequence ID" value="XM_001435402.1"/>
</dbReference>
<evidence type="ECO:0000313" key="2">
    <source>
        <dbReference type="EMBL" id="CAK68042.1"/>
    </source>
</evidence>
<keyword evidence="3" id="KW-1185">Reference proteome</keyword>
<dbReference type="InParanoid" id="A0CB75"/>
<dbReference type="InterPro" id="IPR028008">
    <property type="entry name" value="DUF4441"/>
</dbReference>
<dbReference type="OrthoDB" id="10585676at2759"/>
<dbReference type="HOGENOM" id="CLU_995557_0_0_1"/>
<dbReference type="AlphaFoldDB" id="A0CB75"/>
<evidence type="ECO:0000256" key="1">
    <source>
        <dbReference type="SAM" id="MobiDB-lite"/>
    </source>
</evidence>
<protein>
    <submittedName>
        <fullName evidence="2">Uncharacterized protein</fullName>
    </submittedName>
</protein>
<name>A0CB75_PARTE</name>
<accession>A0CB75</accession>
<dbReference type="GeneID" id="5021224"/>
<organism evidence="2 3">
    <name type="scientific">Paramecium tetraurelia</name>
    <dbReference type="NCBI Taxonomy" id="5888"/>
    <lineage>
        <taxon>Eukaryota</taxon>
        <taxon>Sar</taxon>
        <taxon>Alveolata</taxon>
        <taxon>Ciliophora</taxon>
        <taxon>Intramacronucleata</taxon>
        <taxon>Oligohymenophorea</taxon>
        <taxon>Peniculida</taxon>
        <taxon>Parameciidae</taxon>
        <taxon>Paramecium</taxon>
    </lineage>
</organism>
<sequence length="280" mass="33475">MSHQVDQNDESGSNFSNVYPNDRFNYENECFNYLLSSLNNLNEEGLLKQENEIKKNTQFSGNKLFINNRIEGLLDEYKITEESMECNDGDNERNEEIECSNNLRNHSGGDKQKAQQQPLQTTERIATNRQRYTKKDIQSYQLGTASPIKKQNKQQNQETRNLPKYFGRHIIKRVRRKLEDEQNSQIKSEISNKLDRLEMKQRQEGKQKIKKIEFNLKLLRDILDESYFREQAIEYLTSFDFLDDLLQSDKQQDIRPQIKYVNRMYEGCYDRKKLLRWKDS</sequence>
<gene>
    <name evidence="2" type="ORF">GSPATT00036825001</name>
</gene>
<proteinExistence type="predicted"/>
<dbReference type="KEGG" id="ptm:GSPATT00036825001"/>